<dbReference type="EMBL" id="JBHSYM010000081">
    <property type="protein sequence ID" value="MFC7016734.1"/>
    <property type="molecule type" value="Genomic_DNA"/>
</dbReference>
<keyword evidence="2" id="KW-1185">Reference proteome</keyword>
<reference evidence="2" key="1">
    <citation type="journal article" date="2019" name="Int. J. Syst. Evol. Microbiol.">
        <title>The Global Catalogue of Microorganisms (GCM) 10K type strain sequencing project: providing services to taxonomists for standard genome sequencing and annotation.</title>
        <authorList>
            <consortium name="The Broad Institute Genomics Platform"/>
            <consortium name="The Broad Institute Genome Sequencing Center for Infectious Disease"/>
            <person name="Wu L."/>
            <person name="Ma J."/>
        </authorList>
    </citation>
    <scope>NUCLEOTIDE SEQUENCE [LARGE SCALE GENOMIC DNA]</scope>
    <source>
        <strain evidence="2">JCM 4855</strain>
    </source>
</reference>
<evidence type="ECO:0000313" key="2">
    <source>
        <dbReference type="Proteomes" id="UP001596409"/>
    </source>
</evidence>
<dbReference type="PANTHER" id="PTHR13061">
    <property type="entry name" value="DYNACTIN SUBUNIT P25"/>
    <property type="match status" value="1"/>
</dbReference>
<dbReference type="SUPFAM" id="SSF51161">
    <property type="entry name" value="Trimeric LpxA-like enzymes"/>
    <property type="match status" value="1"/>
</dbReference>
<comment type="caution">
    <text evidence="1">The sequence shown here is derived from an EMBL/GenBank/DDBJ whole genome shotgun (WGS) entry which is preliminary data.</text>
</comment>
<organism evidence="1 2">
    <name type="scientific">Streptomyces viridiviolaceus</name>
    <dbReference type="NCBI Taxonomy" id="68282"/>
    <lineage>
        <taxon>Bacteria</taxon>
        <taxon>Bacillati</taxon>
        <taxon>Actinomycetota</taxon>
        <taxon>Actinomycetes</taxon>
        <taxon>Kitasatosporales</taxon>
        <taxon>Streptomycetaceae</taxon>
        <taxon>Streptomyces</taxon>
    </lineage>
</organism>
<proteinExistence type="predicted"/>
<dbReference type="InterPro" id="IPR011004">
    <property type="entry name" value="Trimer_LpxA-like_sf"/>
</dbReference>
<dbReference type="Gene3D" id="2.160.10.10">
    <property type="entry name" value="Hexapeptide repeat proteins"/>
    <property type="match status" value="1"/>
</dbReference>
<evidence type="ECO:0000313" key="1">
    <source>
        <dbReference type="EMBL" id="MFC7016734.1"/>
    </source>
</evidence>
<name>A0ABW2E9N3_9ACTN</name>
<dbReference type="InterPro" id="IPR050484">
    <property type="entry name" value="Transf_Hexapept/Carb_Anhydrase"/>
</dbReference>
<protein>
    <submittedName>
        <fullName evidence="1">Gamma carbonic anhydrase family protein</fullName>
    </submittedName>
</protein>
<gene>
    <name evidence="1" type="ORF">ACFQMH_34605</name>
</gene>
<dbReference type="Proteomes" id="UP001596409">
    <property type="component" value="Unassembled WGS sequence"/>
</dbReference>
<accession>A0ABW2E9N3</accession>
<dbReference type="PANTHER" id="PTHR13061:SF29">
    <property type="entry name" value="GAMMA CARBONIC ANHYDRASE-LIKE 1, MITOCHONDRIAL-RELATED"/>
    <property type="match status" value="1"/>
</dbReference>
<dbReference type="RefSeq" id="WP_189872348.1">
    <property type="nucleotide sequence ID" value="NZ_BMWA01000010.1"/>
</dbReference>
<sequence>MGQLYAHRGASPRVAPSALLFPSAELIGDVVVGEGTVIGAGARAVGNRQNGVRIGGGVVVSVNAVLHAAAGSELVIEDDVVIGPGAVLNGCHIERGTVVEAGALVDTRSRIGADSFVSAGARVTWGCVFPPRSVLDGFPADVMGRLKAPPRRPDWVFDGSDMATLRVVDTL</sequence>